<protein>
    <submittedName>
        <fullName evidence="3">Thiol:disulfide interchange protein</fullName>
    </submittedName>
</protein>
<name>A0A517PFS1_9PLAN</name>
<dbReference type="KEGG" id="acaf:CA12_43460"/>
<keyword evidence="1" id="KW-0732">Signal</keyword>
<evidence type="ECO:0000313" key="3">
    <source>
        <dbReference type="EMBL" id="QDT18205.1"/>
    </source>
</evidence>
<dbReference type="SUPFAM" id="SSF52833">
    <property type="entry name" value="Thioredoxin-like"/>
    <property type="match status" value="1"/>
</dbReference>
<proteinExistence type="predicted"/>
<dbReference type="Proteomes" id="UP000318741">
    <property type="component" value="Chromosome"/>
</dbReference>
<dbReference type="RefSeq" id="WP_145361166.1">
    <property type="nucleotide sequence ID" value="NZ_CP036265.1"/>
</dbReference>
<dbReference type="PANTHER" id="PTHR15337:SF11">
    <property type="entry name" value="THIOREDOXIN DOMAIN-CONTAINING PROTEIN"/>
    <property type="match status" value="1"/>
</dbReference>
<feature type="domain" description="Thioredoxin" evidence="2">
    <location>
        <begin position="49"/>
        <end position="201"/>
    </location>
</feature>
<evidence type="ECO:0000313" key="4">
    <source>
        <dbReference type="Proteomes" id="UP000318741"/>
    </source>
</evidence>
<reference evidence="3 4" key="1">
    <citation type="submission" date="2019-02" db="EMBL/GenBank/DDBJ databases">
        <title>Deep-cultivation of Planctomycetes and their phenomic and genomic characterization uncovers novel biology.</title>
        <authorList>
            <person name="Wiegand S."/>
            <person name="Jogler M."/>
            <person name="Boedeker C."/>
            <person name="Pinto D."/>
            <person name="Vollmers J."/>
            <person name="Rivas-Marin E."/>
            <person name="Kohn T."/>
            <person name="Peeters S.H."/>
            <person name="Heuer A."/>
            <person name="Rast P."/>
            <person name="Oberbeckmann S."/>
            <person name="Bunk B."/>
            <person name="Jeske O."/>
            <person name="Meyerdierks A."/>
            <person name="Storesund J.E."/>
            <person name="Kallscheuer N."/>
            <person name="Luecker S."/>
            <person name="Lage O.M."/>
            <person name="Pohl T."/>
            <person name="Merkel B.J."/>
            <person name="Hornburger P."/>
            <person name="Mueller R.-W."/>
            <person name="Bruemmer F."/>
            <person name="Labrenz M."/>
            <person name="Spormann A.M."/>
            <person name="Op den Camp H."/>
            <person name="Overmann J."/>
            <person name="Amann R."/>
            <person name="Jetten M.S.M."/>
            <person name="Mascher T."/>
            <person name="Medema M.H."/>
            <person name="Devos D.P."/>
            <person name="Kaster A.-K."/>
            <person name="Ovreas L."/>
            <person name="Rohde M."/>
            <person name="Galperin M.Y."/>
            <person name="Jogler C."/>
        </authorList>
    </citation>
    <scope>NUCLEOTIDE SEQUENCE [LARGE SCALE GENOMIC DNA]</scope>
    <source>
        <strain evidence="3 4">CA12</strain>
    </source>
</reference>
<dbReference type="OrthoDB" id="267639at2"/>
<dbReference type="Pfam" id="PF13899">
    <property type="entry name" value="Thioredoxin_7"/>
    <property type="match status" value="1"/>
</dbReference>
<gene>
    <name evidence="3" type="ORF">CA12_43460</name>
</gene>
<dbReference type="Gene3D" id="3.40.30.10">
    <property type="entry name" value="Glutaredoxin"/>
    <property type="match status" value="1"/>
</dbReference>
<dbReference type="PANTHER" id="PTHR15337">
    <property type="entry name" value="ANTERIOR GRADIENT PROTEIN-RELATED"/>
    <property type="match status" value="1"/>
</dbReference>
<organism evidence="3 4">
    <name type="scientific">Alienimonas californiensis</name>
    <dbReference type="NCBI Taxonomy" id="2527989"/>
    <lineage>
        <taxon>Bacteria</taxon>
        <taxon>Pseudomonadati</taxon>
        <taxon>Planctomycetota</taxon>
        <taxon>Planctomycetia</taxon>
        <taxon>Planctomycetales</taxon>
        <taxon>Planctomycetaceae</taxon>
        <taxon>Alienimonas</taxon>
    </lineage>
</organism>
<dbReference type="InterPro" id="IPR036249">
    <property type="entry name" value="Thioredoxin-like_sf"/>
</dbReference>
<keyword evidence="4" id="KW-1185">Reference proteome</keyword>
<evidence type="ECO:0000259" key="2">
    <source>
        <dbReference type="PROSITE" id="PS51352"/>
    </source>
</evidence>
<accession>A0A517PFS1</accession>
<dbReference type="PROSITE" id="PS51352">
    <property type="entry name" value="THIOREDOXIN_2"/>
    <property type="match status" value="1"/>
</dbReference>
<evidence type="ECO:0000256" key="1">
    <source>
        <dbReference type="ARBA" id="ARBA00022729"/>
    </source>
</evidence>
<dbReference type="AlphaFoldDB" id="A0A517PFS1"/>
<dbReference type="InterPro" id="IPR051099">
    <property type="entry name" value="AGR/TXD"/>
</dbReference>
<dbReference type="InterPro" id="IPR013766">
    <property type="entry name" value="Thioredoxin_domain"/>
</dbReference>
<dbReference type="EMBL" id="CP036265">
    <property type="protein sequence ID" value="QDT18205.1"/>
    <property type="molecule type" value="Genomic_DNA"/>
</dbReference>
<sequence length="221" mass="22953">MTLAPRSPEHWSPAVTPFAPAALLLTAFVPPTAVQTAVVPPAPTPVGRVAISSPAPAATALPVVKATPATTSASATPAVSAVRVVRTPAAEPVWRTDLTAAFAEAGQTGKPVLVLFGAEWCHYCHKQDDETLADAGVKKALAEGFIPVRLDVDEHRRVSEILQVDTLPQAVMLSPKADLLGRTKGYHTASQFKTALTQANAKHAAAMASRVAAAPAESATY</sequence>